<comment type="caution">
    <text evidence="1">The sequence shown here is derived from an EMBL/GenBank/DDBJ whole genome shotgun (WGS) entry which is preliminary data.</text>
</comment>
<proteinExistence type="predicted"/>
<evidence type="ECO:0000313" key="2">
    <source>
        <dbReference type="Proteomes" id="UP000297814"/>
    </source>
</evidence>
<dbReference type="AlphaFoldDB" id="A0A4Z1H208"/>
<reference evidence="1 2" key="1">
    <citation type="submission" date="2017-12" db="EMBL/GenBank/DDBJ databases">
        <title>Comparative genomics of Botrytis spp.</title>
        <authorList>
            <person name="Valero-Jimenez C.A."/>
            <person name="Tapia P."/>
            <person name="Veloso J."/>
            <person name="Silva-Moreno E."/>
            <person name="Staats M."/>
            <person name="Valdes J.H."/>
            <person name="Van Kan J.A.L."/>
        </authorList>
    </citation>
    <scope>NUCLEOTIDE SEQUENCE [LARGE SCALE GENOMIC DNA]</scope>
    <source>
        <strain evidence="1 2">Bh0001</strain>
    </source>
</reference>
<protein>
    <submittedName>
        <fullName evidence="1">Uncharacterized protein</fullName>
    </submittedName>
</protein>
<keyword evidence="2" id="KW-1185">Reference proteome</keyword>
<name>A0A4Z1H208_9HELO</name>
<dbReference type="Proteomes" id="UP000297814">
    <property type="component" value="Unassembled WGS sequence"/>
</dbReference>
<organism evidence="1 2">
    <name type="scientific">Botrytis hyacinthi</name>
    <dbReference type="NCBI Taxonomy" id="278943"/>
    <lineage>
        <taxon>Eukaryota</taxon>
        <taxon>Fungi</taxon>
        <taxon>Dikarya</taxon>
        <taxon>Ascomycota</taxon>
        <taxon>Pezizomycotina</taxon>
        <taxon>Leotiomycetes</taxon>
        <taxon>Helotiales</taxon>
        <taxon>Sclerotiniaceae</taxon>
        <taxon>Botrytis</taxon>
    </lineage>
</organism>
<gene>
    <name evidence="1" type="ORF">BHYA_0018g00530</name>
</gene>
<evidence type="ECO:0000313" key="1">
    <source>
        <dbReference type="EMBL" id="TGO41681.1"/>
    </source>
</evidence>
<dbReference type="EMBL" id="PQXK01000018">
    <property type="protein sequence ID" value="TGO41681.1"/>
    <property type="molecule type" value="Genomic_DNA"/>
</dbReference>
<accession>A0A4Z1H208</accession>
<sequence length="684" mass="76427">MFSKKIYHHTASLANNSLGNKPRIYFSSNPYKPKCKEASGLYDFASKYFASFNNGQPPSNRQLSDIFISNANAAHNFSYGICDKVAKLLSEAEPNAYEGKGGLEGHFYVRGQRLNFDVNLTQHLKSGLWLAMYWSSVHPEVYILEKDSVIAQELAEPGLCALDRTIIAADKKVALQQGHDAVINKIMAEQKVPSAQLSVYIGGNMVDLAQFGYREFSDGRILVTVQAITLPGNHSLSGQATHCLQLNRANPEIVTYVVYGTGDGHWLADKPNGPISNVLWQCNGETFVEMSKVMINKNEFGSEARDKAYTGLLFSMWKKSPAAGLRRLICTVGMTCATPVGLAMARRITHIPYNLGALVPFDETKHEENTEHEKGNRIEIDNINWLNVTPEQACALLDPTKFDSTKPIASDTLGGLRDGGRIINMSALLQPSYSLAMTNLAHHISQENLDVVRKTYEKAIQPWITEMKLLELKKSEQEIVAKEMMEIIDSSGSEKLVLPKELVHELAWRGTGAAVVHAWAWSLFQKLLPDIQDDLAETLPKDTEKGDVKEYLEGLLAETTVEMTTEDKLTTQWDMDAAITVAQEHNDPETVQKLKNLLSERTTTVAQMEVTLSALKQEVSIKVGVEKERLEREIVDHEVRVEKEKAGKAEVEHALEAIEDGTAVRDEVRKREQERMHEIGKVHW</sequence>